<feature type="transmembrane region" description="Helical" evidence="5">
    <location>
        <begin position="157"/>
        <end position="177"/>
    </location>
</feature>
<dbReference type="InterPro" id="IPR011712">
    <property type="entry name" value="Sig_transdc_His_kin_sub3_dim/P"/>
</dbReference>
<accession>A0ABW3VI76</accession>
<keyword evidence="2 7" id="KW-0418">Kinase</keyword>
<comment type="caution">
    <text evidence="7">The sequence shown here is derived from an EMBL/GenBank/DDBJ whole genome shotgun (WGS) entry which is preliminary data.</text>
</comment>
<gene>
    <name evidence="7" type="ORF">ACFQ34_14035</name>
</gene>
<feature type="transmembrane region" description="Helical" evidence="5">
    <location>
        <begin position="28"/>
        <end position="47"/>
    </location>
</feature>
<evidence type="ECO:0000256" key="1">
    <source>
        <dbReference type="ARBA" id="ARBA00022679"/>
    </source>
</evidence>
<keyword evidence="5" id="KW-1133">Transmembrane helix</keyword>
<keyword evidence="8" id="KW-1185">Reference proteome</keyword>
<dbReference type="GO" id="GO:0016301">
    <property type="term" value="F:kinase activity"/>
    <property type="evidence" value="ECO:0007669"/>
    <property type="project" value="UniProtKB-KW"/>
</dbReference>
<evidence type="ECO:0000256" key="5">
    <source>
        <dbReference type="SAM" id="Phobius"/>
    </source>
</evidence>
<feature type="transmembrane region" description="Helical" evidence="5">
    <location>
        <begin position="135"/>
        <end position="151"/>
    </location>
</feature>
<dbReference type="RefSeq" id="WP_346092062.1">
    <property type="nucleotide sequence ID" value="NZ_BAABKS010000051.1"/>
</dbReference>
<dbReference type="Proteomes" id="UP001597182">
    <property type="component" value="Unassembled WGS sequence"/>
</dbReference>
<feature type="transmembrane region" description="Helical" evidence="5">
    <location>
        <begin position="112"/>
        <end position="128"/>
    </location>
</feature>
<dbReference type="PANTHER" id="PTHR24421:SF63">
    <property type="entry name" value="SENSOR HISTIDINE KINASE DESK"/>
    <property type="match status" value="1"/>
</dbReference>
<evidence type="ECO:0000313" key="8">
    <source>
        <dbReference type="Proteomes" id="UP001597182"/>
    </source>
</evidence>
<evidence type="ECO:0000256" key="4">
    <source>
        <dbReference type="SAM" id="MobiDB-lite"/>
    </source>
</evidence>
<feature type="transmembrane region" description="Helical" evidence="5">
    <location>
        <begin position="53"/>
        <end position="77"/>
    </location>
</feature>
<feature type="domain" description="Signal transduction histidine kinase subgroup 3 dimerisation and phosphoacceptor" evidence="6">
    <location>
        <begin position="198"/>
        <end position="262"/>
    </location>
</feature>
<evidence type="ECO:0000259" key="6">
    <source>
        <dbReference type="Pfam" id="PF07730"/>
    </source>
</evidence>
<evidence type="ECO:0000256" key="2">
    <source>
        <dbReference type="ARBA" id="ARBA00022777"/>
    </source>
</evidence>
<feature type="compositionally biased region" description="Low complexity" evidence="4">
    <location>
        <begin position="397"/>
        <end position="420"/>
    </location>
</feature>
<evidence type="ECO:0000256" key="3">
    <source>
        <dbReference type="ARBA" id="ARBA00023012"/>
    </source>
</evidence>
<dbReference type="PANTHER" id="PTHR24421">
    <property type="entry name" value="NITRATE/NITRITE SENSOR PROTEIN NARX-RELATED"/>
    <property type="match status" value="1"/>
</dbReference>
<dbReference type="Pfam" id="PF07730">
    <property type="entry name" value="HisKA_3"/>
    <property type="match status" value="1"/>
</dbReference>
<proteinExistence type="predicted"/>
<reference evidence="8" key="1">
    <citation type="journal article" date="2019" name="Int. J. Syst. Evol. Microbiol.">
        <title>The Global Catalogue of Microorganisms (GCM) 10K type strain sequencing project: providing services to taxonomists for standard genome sequencing and annotation.</title>
        <authorList>
            <consortium name="The Broad Institute Genomics Platform"/>
            <consortium name="The Broad Institute Genome Sequencing Center for Infectious Disease"/>
            <person name="Wu L."/>
            <person name="Ma J."/>
        </authorList>
    </citation>
    <scope>NUCLEOTIDE SEQUENCE [LARGE SCALE GENOMIC DNA]</scope>
    <source>
        <strain evidence="8">CCUG 49018</strain>
    </source>
</reference>
<dbReference type="SUPFAM" id="SSF55874">
    <property type="entry name" value="ATPase domain of HSP90 chaperone/DNA topoisomerase II/histidine kinase"/>
    <property type="match status" value="1"/>
</dbReference>
<organism evidence="7 8">
    <name type="scientific">Pseudonocardia benzenivorans</name>
    <dbReference type="NCBI Taxonomy" id="228005"/>
    <lineage>
        <taxon>Bacteria</taxon>
        <taxon>Bacillati</taxon>
        <taxon>Actinomycetota</taxon>
        <taxon>Actinomycetes</taxon>
        <taxon>Pseudonocardiales</taxon>
        <taxon>Pseudonocardiaceae</taxon>
        <taxon>Pseudonocardia</taxon>
    </lineage>
</organism>
<dbReference type="Gene3D" id="3.30.565.10">
    <property type="entry name" value="Histidine kinase-like ATPase, C-terminal domain"/>
    <property type="match status" value="1"/>
</dbReference>
<dbReference type="InterPro" id="IPR036890">
    <property type="entry name" value="HATPase_C_sf"/>
</dbReference>
<keyword evidence="5" id="KW-0812">Transmembrane</keyword>
<sequence length="420" mass="44039">MTARARGLGRARDDGGPVDPTHLSLRKWLPIAAGWSLLLLPWVYAAAVSQHPTLLRVLLVLDVVAYIAGYCGGLYYAMWAGRRLVSVVTVVGMAALWVGMVAGLGAGGSDGGVLYTISFLVVAVMALLPRRTSAVVALAVVVVAIGLYRWEFGAIDVGSVVGVVAMTLAMIGMFGLIRANSELRTAREELARLAVAEERDRMARDLHDVLGHSLTTITVKAGLARRLLERGDDERAADEVADVERLGRQALTDVRATISAHRVASLAAELAGAREALRAAEIRADLPRAVDDVPAERQQVFAHVLREGVTNAIRHSGAERVTVRLTPDSIAVVDDGVGATDATPAGNGLSGLAERVAAIRGWVDAGPGERGGWRLVATCPPVRHKGRTVRTTARTPGDPAGAVTDTATVAGPAGDPGAAR</sequence>
<feature type="region of interest" description="Disordered" evidence="4">
    <location>
        <begin position="386"/>
        <end position="420"/>
    </location>
</feature>
<dbReference type="CDD" id="cd16917">
    <property type="entry name" value="HATPase_UhpB-NarQ-NarX-like"/>
    <property type="match status" value="1"/>
</dbReference>
<keyword evidence="3" id="KW-0902">Two-component regulatory system</keyword>
<feature type="transmembrane region" description="Helical" evidence="5">
    <location>
        <begin position="84"/>
        <end position="106"/>
    </location>
</feature>
<name>A0ABW3VI76_9PSEU</name>
<protein>
    <submittedName>
        <fullName evidence="7">Sensor histidine kinase</fullName>
    </submittedName>
</protein>
<keyword evidence="1" id="KW-0808">Transferase</keyword>
<dbReference type="InterPro" id="IPR050482">
    <property type="entry name" value="Sensor_HK_TwoCompSys"/>
</dbReference>
<dbReference type="Gene3D" id="1.20.5.1930">
    <property type="match status" value="1"/>
</dbReference>
<keyword evidence="5" id="KW-0472">Membrane</keyword>
<dbReference type="EMBL" id="JBHTMB010000127">
    <property type="protein sequence ID" value="MFD1234405.1"/>
    <property type="molecule type" value="Genomic_DNA"/>
</dbReference>
<evidence type="ECO:0000313" key="7">
    <source>
        <dbReference type="EMBL" id="MFD1234405.1"/>
    </source>
</evidence>